<protein>
    <recommendedName>
        <fullName evidence="1">F-box domain-containing protein</fullName>
    </recommendedName>
</protein>
<dbReference type="EMBL" id="JAKJXO020000002">
    <property type="protein sequence ID" value="KAL1610416.1"/>
    <property type="molecule type" value="Genomic_DNA"/>
</dbReference>
<dbReference type="Gene3D" id="1.20.1280.50">
    <property type="match status" value="1"/>
</dbReference>
<dbReference type="CDD" id="cd09917">
    <property type="entry name" value="F-box_SF"/>
    <property type="match status" value="1"/>
</dbReference>
<feature type="domain" description="F-box" evidence="1">
    <location>
        <begin position="50"/>
        <end position="97"/>
    </location>
</feature>
<organism evidence="2 3">
    <name type="scientific">Paraconiothyrium brasiliense</name>
    <dbReference type="NCBI Taxonomy" id="300254"/>
    <lineage>
        <taxon>Eukaryota</taxon>
        <taxon>Fungi</taxon>
        <taxon>Dikarya</taxon>
        <taxon>Ascomycota</taxon>
        <taxon>Pezizomycotina</taxon>
        <taxon>Dothideomycetes</taxon>
        <taxon>Pleosporomycetidae</taxon>
        <taxon>Pleosporales</taxon>
        <taxon>Massarineae</taxon>
        <taxon>Didymosphaeriaceae</taxon>
        <taxon>Paraconiothyrium</taxon>
    </lineage>
</organism>
<proteinExistence type="predicted"/>
<evidence type="ECO:0000313" key="3">
    <source>
        <dbReference type="Proteomes" id="UP001521785"/>
    </source>
</evidence>
<dbReference type="Pfam" id="PF12937">
    <property type="entry name" value="F-box-like"/>
    <property type="match status" value="1"/>
</dbReference>
<sequence>MAMAAPAFVDAFLLQTPHARRAALAALAAHFSPDEWRQLKALADAKTLQFDIVAGLPPELVFHIFSFLDISTPFRLQAVSRRWCSLLRCTDILKPKLKTWYDGTIALDDASYEDCLRTAQSIHRFRTGNFIQVAASATSVGLVPSPGNHVLVEDFLVDNPEPHRQVRVTNLLSGEETRAATPGREEIVFVAASIQLIACWTGTQTCHVFDFSGALKARFRLPPFMSRFKACRERTIICGGISQQHIELYLWDLDSQKGKTLRLDQPPFESAIADSFHFDENLQIFSEPERLALCSEDIKSAWWKDTFYQVGFGWEGETESRVRIYFKHLGVSGQDSHRAPPSVVLERYGLDSLAGGMHLWLLLNDKFAVVGAMDRIYVFSFVAKAKTTDSAIEHVERENEGKLLLRRWMPEDLAI</sequence>
<dbReference type="PROSITE" id="PS50181">
    <property type="entry name" value="FBOX"/>
    <property type="match status" value="1"/>
</dbReference>
<accession>A0ABR3S157</accession>
<dbReference type="SMART" id="SM00256">
    <property type="entry name" value="FBOX"/>
    <property type="match status" value="1"/>
</dbReference>
<evidence type="ECO:0000313" key="2">
    <source>
        <dbReference type="EMBL" id="KAL1610416.1"/>
    </source>
</evidence>
<gene>
    <name evidence="2" type="ORF">SLS60_002083</name>
</gene>
<dbReference type="Proteomes" id="UP001521785">
    <property type="component" value="Unassembled WGS sequence"/>
</dbReference>
<dbReference type="SUPFAM" id="SSF81383">
    <property type="entry name" value="F-box domain"/>
    <property type="match status" value="1"/>
</dbReference>
<comment type="caution">
    <text evidence="2">The sequence shown here is derived from an EMBL/GenBank/DDBJ whole genome shotgun (WGS) entry which is preliminary data.</text>
</comment>
<name>A0ABR3S157_9PLEO</name>
<keyword evidence="3" id="KW-1185">Reference proteome</keyword>
<reference evidence="2 3" key="1">
    <citation type="submission" date="2024-02" db="EMBL/GenBank/DDBJ databases">
        <title>De novo assembly and annotation of 12 fungi associated with fruit tree decline syndrome in Ontario, Canada.</title>
        <authorList>
            <person name="Sulman M."/>
            <person name="Ellouze W."/>
            <person name="Ilyukhin E."/>
        </authorList>
    </citation>
    <scope>NUCLEOTIDE SEQUENCE [LARGE SCALE GENOMIC DNA]</scope>
    <source>
        <strain evidence="2 3">M42-189</strain>
    </source>
</reference>
<dbReference type="InterPro" id="IPR001810">
    <property type="entry name" value="F-box_dom"/>
</dbReference>
<evidence type="ECO:0000259" key="1">
    <source>
        <dbReference type="PROSITE" id="PS50181"/>
    </source>
</evidence>
<dbReference type="InterPro" id="IPR036047">
    <property type="entry name" value="F-box-like_dom_sf"/>
</dbReference>